<evidence type="ECO:0000256" key="3">
    <source>
        <dbReference type="ARBA" id="ARBA00023163"/>
    </source>
</evidence>
<dbReference type="PRINTS" id="PR00598">
    <property type="entry name" value="HTHMARR"/>
</dbReference>
<protein>
    <submittedName>
        <fullName evidence="6">DNA-binding transcriptional regulator, MarR family</fullName>
    </submittedName>
</protein>
<evidence type="ECO:0000256" key="2">
    <source>
        <dbReference type="ARBA" id="ARBA00023125"/>
    </source>
</evidence>
<dbReference type="InterPro" id="IPR036388">
    <property type="entry name" value="WH-like_DNA-bd_sf"/>
</dbReference>
<keyword evidence="3" id="KW-0804">Transcription</keyword>
<dbReference type="EMBL" id="FNLO01000001">
    <property type="protein sequence ID" value="SDV46083.1"/>
    <property type="molecule type" value="Genomic_DNA"/>
</dbReference>
<accession>A0A1H2PJN7</accession>
<keyword evidence="4" id="KW-0175">Coiled coil</keyword>
<dbReference type="GO" id="GO:0003677">
    <property type="term" value="F:DNA binding"/>
    <property type="evidence" value="ECO:0007669"/>
    <property type="project" value="UniProtKB-KW"/>
</dbReference>
<keyword evidence="7" id="KW-1185">Reference proteome</keyword>
<gene>
    <name evidence="6" type="ORF">SAMN05216551_10160</name>
</gene>
<keyword evidence="2 6" id="KW-0238">DNA-binding</keyword>
<evidence type="ECO:0000256" key="4">
    <source>
        <dbReference type="SAM" id="Coils"/>
    </source>
</evidence>
<dbReference type="InterPro" id="IPR000835">
    <property type="entry name" value="HTH_MarR-typ"/>
</dbReference>
<dbReference type="STRING" id="1770053.SAMN05216551_10160"/>
<feature type="coiled-coil region" evidence="4">
    <location>
        <begin position="139"/>
        <end position="166"/>
    </location>
</feature>
<dbReference type="SUPFAM" id="SSF46785">
    <property type="entry name" value="Winged helix' DNA-binding domain"/>
    <property type="match status" value="1"/>
</dbReference>
<dbReference type="Gene3D" id="1.10.10.10">
    <property type="entry name" value="Winged helix-like DNA-binding domain superfamily/Winged helix DNA-binding domain"/>
    <property type="match status" value="1"/>
</dbReference>
<keyword evidence="1" id="KW-0805">Transcription regulation</keyword>
<dbReference type="SMART" id="SM00347">
    <property type="entry name" value="HTH_MARR"/>
    <property type="match status" value="1"/>
</dbReference>
<dbReference type="InterPro" id="IPR052067">
    <property type="entry name" value="Metal_resp_HTH_trans_reg"/>
</dbReference>
<organism evidence="6 7">
    <name type="scientific">Chitinasiproducens palmae</name>
    <dbReference type="NCBI Taxonomy" id="1770053"/>
    <lineage>
        <taxon>Bacteria</taxon>
        <taxon>Pseudomonadati</taxon>
        <taxon>Pseudomonadota</taxon>
        <taxon>Betaproteobacteria</taxon>
        <taxon>Burkholderiales</taxon>
        <taxon>Burkholderiaceae</taxon>
        <taxon>Chitinasiproducens</taxon>
    </lineage>
</organism>
<dbReference type="GO" id="GO:0003700">
    <property type="term" value="F:DNA-binding transcription factor activity"/>
    <property type="evidence" value="ECO:0007669"/>
    <property type="project" value="InterPro"/>
</dbReference>
<evidence type="ECO:0000256" key="1">
    <source>
        <dbReference type="ARBA" id="ARBA00023015"/>
    </source>
</evidence>
<dbReference type="Pfam" id="PF12802">
    <property type="entry name" value="MarR_2"/>
    <property type="match status" value="1"/>
</dbReference>
<feature type="domain" description="HTH marR-type" evidence="5">
    <location>
        <begin position="25"/>
        <end position="158"/>
    </location>
</feature>
<dbReference type="RefSeq" id="WP_091903440.1">
    <property type="nucleotide sequence ID" value="NZ_FNLO01000001.1"/>
</dbReference>
<evidence type="ECO:0000313" key="6">
    <source>
        <dbReference type="EMBL" id="SDV46083.1"/>
    </source>
</evidence>
<dbReference type="OrthoDB" id="8964931at2"/>
<dbReference type="Proteomes" id="UP000243719">
    <property type="component" value="Unassembled WGS sequence"/>
</dbReference>
<reference evidence="7" key="1">
    <citation type="submission" date="2016-09" db="EMBL/GenBank/DDBJ databases">
        <authorList>
            <person name="Varghese N."/>
            <person name="Submissions S."/>
        </authorList>
    </citation>
    <scope>NUCLEOTIDE SEQUENCE [LARGE SCALE GENOMIC DNA]</scope>
    <source>
        <strain evidence="7">JS23</strain>
    </source>
</reference>
<proteinExistence type="predicted"/>
<name>A0A1H2PJN7_9BURK</name>
<dbReference type="AlphaFoldDB" id="A0A1H2PJN7"/>
<dbReference type="PANTHER" id="PTHR35790">
    <property type="entry name" value="HTH-TYPE TRANSCRIPTIONAL REGULATOR PCHR"/>
    <property type="match status" value="1"/>
</dbReference>
<dbReference type="PROSITE" id="PS50995">
    <property type="entry name" value="HTH_MARR_2"/>
    <property type="match status" value="1"/>
</dbReference>
<dbReference type="PANTHER" id="PTHR35790:SF4">
    <property type="entry name" value="HTH-TYPE TRANSCRIPTIONAL REGULATOR PCHR"/>
    <property type="match status" value="1"/>
</dbReference>
<evidence type="ECO:0000313" key="7">
    <source>
        <dbReference type="Proteomes" id="UP000243719"/>
    </source>
</evidence>
<dbReference type="InterPro" id="IPR036390">
    <property type="entry name" value="WH_DNA-bd_sf"/>
</dbReference>
<evidence type="ECO:0000259" key="5">
    <source>
        <dbReference type="PROSITE" id="PS50995"/>
    </source>
</evidence>
<sequence length="167" mass="18522">MTARPLRTVGPADTAVSVKPELRLDAFLPYRLSLASNVVSNLIHETYESLFALRIPEWRVTAILGEVEGLTQMEIGQRTKMDKVTVSRAAKALQERKLVARSVNEADGRSSRLALTTEGRALYEAVAPAALAIEGQLLADFSAREVEELKRTLLRLEEAAHKLSKRR</sequence>